<dbReference type="PANTHER" id="PTHR32243:SF18">
    <property type="entry name" value="INNER MEMBRANE ABC TRANSPORTER PERMEASE PROTEIN YCJP"/>
    <property type="match status" value="1"/>
</dbReference>
<evidence type="ECO:0000313" key="9">
    <source>
        <dbReference type="EMBL" id="MDZ8161252.1"/>
    </source>
</evidence>
<evidence type="ECO:0000259" key="8">
    <source>
        <dbReference type="PROSITE" id="PS50928"/>
    </source>
</evidence>
<dbReference type="InterPro" id="IPR035906">
    <property type="entry name" value="MetI-like_sf"/>
</dbReference>
<dbReference type="InterPro" id="IPR000515">
    <property type="entry name" value="MetI-like"/>
</dbReference>
<proteinExistence type="inferred from homology"/>
<dbReference type="CDD" id="cd06261">
    <property type="entry name" value="TM_PBP2"/>
    <property type="match status" value="1"/>
</dbReference>
<evidence type="ECO:0000256" key="1">
    <source>
        <dbReference type="ARBA" id="ARBA00004651"/>
    </source>
</evidence>
<dbReference type="PANTHER" id="PTHR32243">
    <property type="entry name" value="MALTOSE TRANSPORT SYSTEM PERMEASE-RELATED"/>
    <property type="match status" value="1"/>
</dbReference>
<dbReference type="InterPro" id="IPR050901">
    <property type="entry name" value="BP-dep_ABC_trans_perm"/>
</dbReference>
<keyword evidence="2 7" id="KW-0813">Transport</keyword>
<evidence type="ECO:0000256" key="2">
    <source>
        <dbReference type="ARBA" id="ARBA00022448"/>
    </source>
</evidence>
<feature type="transmembrane region" description="Helical" evidence="7">
    <location>
        <begin position="55"/>
        <end position="74"/>
    </location>
</feature>
<keyword evidence="5 7" id="KW-1133">Transmembrane helix</keyword>
<evidence type="ECO:0000313" key="10">
    <source>
        <dbReference type="Proteomes" id="UP001291912"/>
    </source>
</evidence>
<accession>A0ABU5N5A4</accession>
<dbReference type="EMBL" id="JAWJYN010000001">
    <property type="protein sequence ID" value="MDZ8161252.1"/>
    <property type="molecule type" value="Genomic_DNA"/>
</dbReference>
<dbReference type="Pfam" id="PF00528">
    <property type="entry name" value="BPD_transp_1"/>
    <property type="match status" value="1"/>
</dbReference>
<comment type="subcellular location">
    <subcellularLocation>
        <location evidence="1 7">Cell membrane</location>
        <topology evidence="1 7">Multi-pass membrane protein</topology>
    </subcellularLocation>
</comment>
<feature type="transmembrane region" description="Helical" evidence="7">
    <location>
        <begin position="280"/>
        <end position="301"/>
    </location>
</feature>
<gene>
    <name evidence="9" type="ORF">R2Q92_05335</name>
</gene>
<dbReference type="Gene3D" id="1.10.3720.10">
    <property type="entry name" value="MetI-like"/>
    <property type="match status" value="1"/>
</dbReference>
<feature type="domain" description="ABC transmembrane type-1" evidence="8">
    <location>
        <begin position="111"/>
        <end position="301"/>
    </location>
</feature>
<keyword evidence="6 7" id="KW-0472">Membrane</keyword>
<reference evidence="9 10" key="1">
    <citation type="submission" date="2023-10" db="EMBL/GenBank/DDBJ databases">
        <title>Microbacterium xanthum sp. nov., isolated from seaweed.</title>
        <authorList>
            <person name="Lee S.D."/>
        </authorList>
    </citation>
    <scope>NUCLEOTIDE SEQUENCE [LARGE SCALE GENOMIC DNA]</scope>
    <source>
        <strain evidence="9 10">KCTC 19124</strain>
    </source>
</reference>
<comment type="caution">
    <text evidence="9">The sequence shown here is derived from an EMBL/GenBank/DDBJ whole genome shotgun (WGS) entry which is preliminary data.</text>
</comment>
<keyword evidence="10" id="KW-1185">Reference proteome</keyword>
<evidence type="ECO:0000256" key="3">
    <source>
        <dbReference type="ARBA" id="ARBA00022475"/>
    </source>
</evidence>
<dbReference type="RefSeq" id="WP_194423892.1">
    <property type="nucleotide sequence ID" value="NZ_BAAAPT010000001.1"/>
</dbReference>
<keyword evidence="3" id="KW-1003">Cell membrane</keyword>
<organism evidence="9 10">
    <name type="scientific">Microbacterium aquimaris</name>
    <dbReference type="NCBI Taxonomy" id="459816"/>
    <lineage>
        <taxon>Bacteria</taxon>
        <taxon>Bacillati</taxon>
        <taxon>Actinomycetota</taxon>
        <taxon>Actinomycetes</taxon>
        <taxon>Micrococcales</taxon>
        <taxon>Microbacteriaceae</taxon>
        <taxon>Microbacterium</taxon>
    </lineage>
</organism>
<dbReference type="PROSITE" id="PS50928">
    <property type="entry name" value="ABC_TM1"/>
    <property type="match status" value="1"/>
</dbReference>
<comment type="similarity">
    <text evidence="7">Belongs to the binding-protein-dependent transport system permease family.</text>
</comment>
<sequence length="315" mass="33656">MSLTLRSAETRRLETDAPLDTRAVVVPRSRKAPKVRTGSISRPGRPSPLVTTIKWVVIVVAIVLALGPILYMVGMSFKSPDDILSTRILPSRLAFENWVSAFQNWPILTYLRNSIGAATIAVIVSLLVAIPANYAIARLRAGGSQTLGLIVSAYIAPPIVAVIPLFILVRTAGLMDSVVGLGLIEGLMLTPVAVWLLDSFFRAIPAEIDEAASLDGCGPLRTLWSVILPLTAPGIVAVAIIVFILVYNDFLIPLLLTQSVDSQTLPVGIALMQGGREVMFGQMAAASLAGLIPIYLLALFLQKWLIGGLTQGSVK</sequence>
<evidence type="ECO:0000256" key="7">
    <source>
        <dbReference type="RuleBase" id="RU363032"/>
    </source>
</evidence>
<name>A0ABU5N5A4_9MICO</name>
<feature type="transmembrane region" description="Helical" evidence="7">
    <location>
        <begin position="115"/>
        <end position="135"/>
    </location>
</feature>
<evidence type="ECO:0000256" key="6">
    <source>
        <dbReference type="ARBA" id="ARBA00023136"/>
    </source>
</evidence>
<keyword evidence="4 7" id="KW-0812">Transmembrane</keyword>
<dbReference type="Proteomes" id="UP001291912">
    <property type="component" value="Unassembled WGS sequence"/>
</dbReference>
<protein>
    <submittedName>
        <fullName evidence="9">Carbohydrate ABC transporter permease</fullName>
    </submittedName>
</protein>
<feature type="transmembrane region" description="Helical" evidence="7">
    <location>
        <begin position="147"/>
        <end position="169"/>
    </location>
</feature>
<evidence type="ECO:0000256" key="4">
    <source>
        <dbReference type="ARBA" id="ARBA00022692"/>
    </source>
</evidence>
<evidence type="ECO:0000256" key="5">
    <source>
        <dbReference type="ARBA" id="ARBA00022989"/>
    </source>
</evidence>
<feature type="transmembrane region" description="Helical" evidence="7">
    <location>
        <begin position="222"/>
        <end position="247"/>
    </location>
</feature>
<feature type="transmembrane region" description="Helical" evidence="7">
    <location>
        <begin position="181"/>
        <end position="201"/>
    </location>
</feature>
<dbReference type="SUPFAM" id="SSF161098">
    <property type="entry name" value="MetI-like"/>
    <property type="match status" value="1"/>
</dbReference>